<comment type="subcellular location">
    <subcellularLocation>
        <location evidence="2">Cell membrane</location>
        <topology evidence="2">Lipid-anchor</topology>
    </subcellularLocation>
</comment>
<proteinExistence type="inferred from homology"/>
<gene>
    <name evidence="4" type="primary">oprN</name>
    <name evidence="4" type="ORF">GCM10011349_43250</name>
</gene>
<keyword evidence="3" id="KW-0175">Coiled coil</keyword>
<keyword evidence="2" id="KW-0564">Palmitate</keyword>
<dbReference type="PANTHER" id="PTHR30203">
    <property type="entry name" value="OUTER MEMBRANE CATION EFFLUX PROTEIN"/>
    <property type="match status" value="1"/>
</dbReference>
<evidence type="ECO:0000256" key="1">
    <source>
        <dbReference type="ARBA" id="ARBA00007613"/>
    </source>
</evidence>
<dbReference type="RefSeq" id="WP_188823252.1">
    <property type="nucleotide sequence ID" value="NZ_BMLK01000034.1"/>
</dbReference>
<dbReference type="PANTHER" id="PTHR30203:SF25">
    <property type="entry name" value="OUTER MEMBRANE PROTEIN-RELATED"/>
    <property type="match status" value="1"/>
</dbReference>
<evidence type="ECO:0000313" key="4">
    <source>
        <dbReference type="EMBL" id="GGN61053.1"/>
    </source>
</evidence>
<feature type="chain" id="PRO_5044966103" evidence="2">
    <location>
        <begin position="19"/>
        <end position="475"/>
    </location>
</feature>
<organism evidence="4 5">
    <name type="scientific">Novosphingobium indicum</name>
    <dbReference type="NCBI Taxonomy" id="462949"/>
    <lineage>
        <taxon>Bacteria</taxon>
        <taxon>Pseudomonadati</taxon>
        <taxon>Pseudomonadota</taxon>
        <taxon>Alphaproteobacteria</taxon>
        <taxon>Sphingomonadales</taxon>
        <taxon>Sphingomonadaceae</taxon>
        <taxon>Novosphingobium</taxon>
    </lineage>
</organism>
<dbReference type="EMBL" id="BMLK01000034">
    <property type="protein sequence ID" value="GGN61053.1"/>
    <property type="molecule type" value="Genomic_DNA"/>
</dbReference>
<keyword evidence="5" id="KW-1185">Reference proteome</keyword>
<keyword evidence="2" id="KW-0812">Transmembrane</keyword>
<dbReference type="SUPFAM" id="SSF56954">
    <property type="entry name" value="Outer membrane efflux proteins (OEP)"/>
    <property type="match status" value="1"/>
</dbReference>
<feature type="signal peptide" evidence="2">
    <location>
        <begin position="1"/>
        <end position="18"/>
    </location>
</feature>
<dbReference type="Gene3D" id="1.20.1600.10">
    <property type="entry name" value="Outer membrane efflux proteins (OEP)"/>
    <property type="match status" value="1"/>
</dbReference>
<evidence type="ECO:0000313" key="5">
    <source>
        <dbReference type="Proteomes" id="UP000605099"/>
    </source>
</evidence>
<keyword evidence="2" id="KW-0449">Lipoprotein</keyword>
<evidence type="ECO:0000256" key="2">
    <source>
        <dbReference type="RuleBase" id="RU362097"/>
    </source>
</evidence>
<dbReference type="Proteomes" id="UP000605099">
    <property type="component" value="Unassembled WGS sequence"/>
</dbReference>
<dbReference type="PROSITE" id="PS51257">
    <property type="entry name" value="PROKAR_LIPOPROTEIN"/>
    <property type="match status" value="1"/>
</dbReference>
<dbReference type="InterPro" id="IPR003423">
    <property type="entry name" value="OMP_efflux"/>
</dbReference>
<comment type="similarity">
    <text evidence="1 2">Belongs to the outer membrane factor (OMF) (TC 1.B.17) family.</text>
</comment>
<comment type="caution">
    <text evidence="4">The sequence shown here is derived from an EMBL/GenBank/DDBJ whole genome shotgun (WGS) entry which is preliminary data.</text>
</comment>
<name>A0ABQ2JZP5_9SPHN</name>
<evidence type="ECO:0000256" key="3">
    <source>
        <dbReference type="SAM" id="Coils"/>
    </source>
</evidence>
<dbReference type="NCBIfam" id="TIGR01845">
    <property type="entry name" value="outer_NodT"/>
    <property type="match status" value="1"/>
</dbReference>
<feature type="coiled-coil region" evidence="3">
    <location>
        <begin position="158"/>
        <end position="185"/>
    </location>
</feature>
<dbReference type="InterPro" id="IPR010131">
    <property type="entry name" value="MdtP/NodT-like"/>
</dbReference>
<dbReference type="Pfam" id="PF02321">
    <property type="entry name" value="OEP"/>
    <property type="match status" value="2"/>
</dbReference>
<keyword evidence="2" id="KW-1134">Transmembrane beta strand</keyword>
<sequence>MRKSILVLPLLALAACTAGPDYRGPASAGAVSLPERFARATDIAGAETPAVAEWWKAMGDQVLDDLEEQALSGNADIGVAQARIRQARAMLRAERANTAPSVNAQALYAHATLPGIDLSSSDSSSDGGNSGNQSLNFYNLAFDASWEVDLWGGNRRGTEAARAQVDAAEADLADVQVALAAETAQAYVSLRDRQQRLVLGNQKFERQRQMLSLTEQRRAAGTATALDVEQQREQLERTKAGLLPLTADRDSYLNALAVLVGKAPGALDDLLAAPGAIPLPPATVPVPDPAAMVRRRPDIRAAERRYAAATAKIGVAEAQRFPTLSFMGLIGIGGTHPDDVLDSGNLAAIALPQLSWNFLDFGRNAARVEQARGKQDEAAAQYRASVLQALQDCEDSLTRYGSSRRAVESAKRSLASAQRTYALMQQRFTARTATRIALLDAESRQIAGAEALTQASAEMTARFIALQKAIGLGWK</sequence>
<accession>A0ABQ2JZP5</accession>
<protein>
    <submittedName>
        <fullName evidence="4">Membrane protein</fullName>
    </submittedName>
</protein>
<dbReference type="Gene3D" id="2.20.200.10">
    <property type="entry name" value="Outer membrane efflux proteins (OEP)"/>
    <property type="match status" value="1"/>
</dbReference>
<keyword evidence="2" id="KW-0732">Signal</keyword>
<reference evidence="5" key="1">
    <citation type="journal article" date="2019" name="Int. J. Syst. Evol. Microbiol.">
        <title>The Global Catalogue of Microorganisms (GCM) 10K type strain sequencing project: providing services to taxonomists for standard genome sequencing and annotation.</title>
        <authorList>
            <consortium name="The Broad Institute Genomics Platform"/>
            <consortium name="The Broad Institute Genome Sequencing Center for Infectious Disease"/>
            <person name="Wu L."/>
            <person name="Ma J."/>
        </authorList>
    </citation>
    <scope>NUCLEOTIDE SEQUENCE [LARGE SCALE GENOMIC DNA]</scope>
    <source>
        <strain evidence="5">CGMCC 1.6784</strain>
    </source>
</reference>
<keyword evidence="2" id="KW-0472">Membrane</keyword>